<dbReference type="OrthoDB" id="2559672at2"/>
<organism evidence="6 7">
    <name type="scientific">Cellulomonas gilvus (strain ATCC 13127 / NRRL B-14078)</name>
    <name type="common">Cellvibrio gilvus</name>
    <dbReference type="NCBI Taxonomy" id="593907"/>
    <lineage>
        <taxon>Bacteria</taxon>
        <taxon>Bacillati</taxon>
        <taxon>Actinomycetota</taxon>
        <taxon>Actinomycetes</taxon>
        <taxon>Micrococcales</taxon>
        <taxon>Cellulomonadaceae</taxon>
        <taxon>Cellulomonas</taxon>
    </lineage>
</organism>
<proteinExistence type="predicted"/>
<dbReference type="PANTHER" id="PTHR46796">
    <property type="entry name" value="HTH-TYPE TRANSCRIPTIONAL ACTIVATOR RHAS-RELATED"/>
    <property type="match status" value="1"/>
</dbReference>
<dbReference type="KEGG" id="cga:Celgi_2691"/>
<dbReference type="HOGENOM" id="CLU_066193_5_0_11"/>
<evidence type="ECO:0000256" key="3">
    <source>
        <dbReference type="ARBA" id="ARBA00023163"/>
    </source>
</evidence>
<dbReference type="EMBL" id="CP002665">
    <property type="protein sequence ID" value="AEI13190.1"/>
    <property type="molecule type" value="Genomic_DNA"/>
</dbReference>
<evidence type="ECO:0000313" key="7">
    <source>
        <dbReference type="Proteomes" id="UP000000485"/>
    </source>
</evidence>
<sequence length="266" mass="28477">MRSRGHLNPGDAEVTWERHDPGLPDLVRHVWVARWDVPAGQSRTQRVLTYPACNVVVTPEAAVLVGPSTVVTTQELTGRSWVVGVLLWPAAAALLTATRPGDLVGRAEPLVSAPHSGVSDAMAAHADVLPVLRTWLAPVAARVDDAGRLVNEACRLAEERADVTRVGELAALLHTSTRSLSRLVSARTGLTPKWLIDCRRLQHAALRLFTEPGTDLATLAAELGYADQAHLTRAYRAVLGETPAATRRAGRAATDRPRPPSSAPSP</sequence>
<gene>
    <name evidence="6" type="ordered locus">Celgi_2691</name>
</gene>
<reference evidence="7" key="1">
    <citation type="submission" date="2011-04" db="EMBL/GenBank/DDBJ databases">
        <title>Complete sequence of Cellvibrio gilvus ATCC 13127.</title>
        <authorList>
            <person name="Lucas S."/>
            <person name="Han J."/>
            <person name="Lapidus A."/>
            <person name="Cheng J.-F."/>
            <person name="Goodwin L."/>
            <person name="Pitluck S."/>
            <person name="Peters L."/>
            <person name="Munk A."/>
            <person name="Detter J.C."/>
            <person name="Han C."/>
            <person name="Tapia R."/>
            <person name="Land M."/>
            <person name="Hauser L."/>
            <person name="Kyrpides N."/>
            <person name="Ivanova N."/>
            <person name="Ovchinnikova G."/>
            <person name="Pagani I."/>
            <person name="Mead D."/>
            <person name="Brumm P."/>
            <person name="Woyke T."/>
        </authorList>
    </citation>
    <scope>NUCLEOTIDE SEQUENCE [LARGE SCALE GENOMIC DNA]</scope>
    <source>
        <strain evidence="7">ATCC 13127 / NRRL B-14078</strain>
    </source>
</reference>
<dbReference type="SUPFAM" id="SSF46689">
    <property type="entry name" value="Homeodomain-like"/>
    <property type="match status" value="1"/>
</dbReference>
<dbReference type="InterPro" id="IPR018062">
    <property type="entry name" value="HTH_AraC-typ_CS"/>
</dbReference>
<dbReference type="Proteomes" id="UP000000485">
    <property type="component" value="Chromosome"/>
</dbReference>
<dbReference type="Pfam" id="PF20240">
    <property type="entry name" value="DUF6597"/>
    <property type="match status" value="1"/>
</dbReference>
<dbReference type="PROSITE" id="PS00041">
    <property type="entry name" value="HTH_ARAC_FAMILY_1"/>
    <property type="match status" value="1"/>
</dbReference>
<feature type="domain" description="HTH araC/xylS-type" evidence="5">
    <location>
        <begin position="151"/>
        <end position="249"/>
    </location>
</feature>
<keyword evidence="1" id="KW-0805">Transcription regulation</keyword>
<dbReference type="InterPro" id="IPR050204">
    <property type="entry name" value="AraC_XylS_family_regulators"/>
</dbReference>
<dbReference type="SMART" id="SM00342">
    <property type="entry name" value="HTH_ARAC"/>
    <property type="match status" value="1"/>
</dbReference>
<dbReference type="AlphaFoldDB" id="F8A3Z8"/>
<dbReference type="GO" id="GO:0003700">
    <property type="term" value="F:DNA-binding transcription factor activity"/>
    <property type="evidence" value="ECO:0007669"/>
    <property type="project" value="InterPro"/>
</dbReference>
<name>F8A3Z8_CELGA</name>
<evidence type="ECO:0000256" key="4">
    <source>
        <dbReference type="SAM" id="MobiDB-lite"/>
    </source>
</evidence>
<evidence type="ECO:0000313" key="6">
    <source>
        <dbReference type="EMBL" id="AEI13190.1"/>
    </source>
</evidence>
<protein>
    <submittedName>
        <fullName evidence="6">Transcriptional regulator, AraC family</fullName>
    </submittedName>
</protein>
<keyword evidence="3" id="KW-0804">Transcription</keyword>
<dbReference type="RefSeq" id="WP_013884707.1">
    <property type="nucleotide sequence ID" value="NC_015671.1"/>
</dbReference>
<dbReference type="InterPro" id="IPR046532">
    <property type="entry name" value="DUF6597"/>
</dbReference>
<dbReference type="Gene3D" id="1.10.10.60">
    <property type="entry name" value="Homeodomain-like"/>
    <property type="match status" value="1"/>
</dbReference>
<dbReference type="GO" id="GO:0043565">
    <property type="term" value="F:sequence-specific DNA binding"/>
    <property type="evidence" value="ECO:0007669"/>
    <property type="project" value="InterPro"/>
</dbReference>
<dbReference type="InterPro" id="IPR009057">
    <property type="entry name" value="Homeodomain-like_sf"/>
</dbReference>
<dbReference type="eggNOG" id="COG2207">
    <property type="taxonomic scope" value="Bacteria"/>
</dbReference>
<dbReference type="Pfam" id="PF12833">
    <property type="entry name" value="HTH_18"/>
    <property type="match status" value="1"/>
</dbReference>
<evidence type="ECO:0000259" key="5">
    <source>
        <dbReference type="PROSITE" id="PS01124"/>
    </source>
</evidence>
<evidence type="ECO:0000256" key="1">
    <source>
        <dbReference type="ARBA" id="ARBA00023015"/>
    </source>
</evidence>
<keyword evidence="7" id="KW-1185">Reference proteome</keyword>
<dbReference type="PROSITE" id="PS01124">
    <property type="entry name" value="HTH_ARAC_FAMILY_2"/>
    <property type="match status" value="1"/>
</dbReference>
<dbReference type="STRING" id="593907.Celgi_2691"/>
<evidence type="ECO:0000256" key="2">
    <source>
        <dbReference type="ARBA" id="ARBA00023125"/>
    </source>
</evidence>
<feature type="region of interest" description="Disordered" evidence="4">
    <location>
        <begin position="243"/>
        <end position="266"/>
    </location>
</feature>
<keyword evidence="2" id="KW-0238">DNA-binding</keyword>
<dbReference type="InterPro" id="IPR018060">
    <property type="entry name" value="HTH_AraC"/>
</dbReference>
<accession>F8A3Z8</accession>